<dbReference type="EMBL" id="AP017378">
    <property type="protein sequence ID" value="BBD07070.1"/>
    <property type="molecule type" value="Genomic_DNA"/>
</dbReference>
<dbReference type="PANTHER" id="PTHR33908">
    <property type="entry name" value="MANNOSYLTRANSFERASE YKCB-RELATED"/>
    <property type="match status" value="1"/>
</dbReference>
<feature type="domain" description="Glycosyltransferase RgtA/B/C/D-like" evidence="9">
    <location>
        <begin position="61"/>
        <end position="225"/>
    </location>
</feature>
<feature type="transmembrane region" description="Helical" evidence="8">
    <location>
        <begin position="174"/>
        <end position="194"/>
    </location>
</feature>
<evidence type="ECO:0000256" key="5">
    <source>
        <dbReference type="ARBA" id="ARBA00022692"/>
    </source>
</evidence>
<evidence type="ECO:0000256" key="2">
    <source>
        <dbReference type="ARBA" id="ARBA00022475"/>
    </source>
</evidence>
<keyword evidence="7 8" id="KW-0472">Membrane</keyword>
<keyword evidence="4 10" id="KW-0808">Transferase</keyword>
<protein>
    <submittedName>
        <fullName evidence="10">Dolichyl-phosphate-mannose-protein mannosyltransferase family protein</fullName>
    </submittedName>
</protein>
<evidence type="ECO:0000256" key="6">
    <source>
        <dbReference type="ARBA" id="ARBA00022989"/>
    </source>
</evidence>
<dbReference type="OrthoDB" id="9802649at2"/>
<dbReference type="GO" id="GO:0009103">
    <property type="term" value="P:lipopolysaccharide biosynthetic process"/>
    <property type="evidence" value="ECO:0007669"/>
    <property type="project" value="UniProtKB-ARBA"/>
</dbReference>
<name>A0A2Z6AV29_9BACT</name>
<dbReference type="RefSeq" id="WP_126375956.1">
    <property type="nucleotide sequence ID" value="NZ_AP017378.1"/>
</dbReference>
<dbReference type="PANTHER" id="PTHR33908:SF11">
    <property type="entry name" value="MEMBRANE PROTEIN"/>
    <property type="match status" value="1"/>
</dbReference>
<feature type="transmembrane region" description="Helical" evidence="8">
    <location>
        <begin position="306"/>
        <end position="326"/>
    </location>
</feature>
<sequence length="541" mass="61288">MNDPREQRFWGCRPEIWAGLLILGTTALRVWFVQSGQLDLVQDEAQYWDWSRTPQLSYFTKGPLIAYIISAGSWLFGDTALGVRAGAIAGSFASQCILYVGIAGLWNRPRLGLLTLVVLNTTIFFMASGILMTTDSPLMVCWWAALFALYEAGRRPERLWPFVVMGVALALGTWGKYMMLAFSGTAILYGLLLLRRMQAGSLFWKRLFVTLLAGSFVGLMPILLWNVGNDFAGFKHVAHLGGMAGKGSGQWLRFDRFPEYFGSQFGLLMPWWFCFCVYGAWGVLTRLFGSHARAAKATEALEYRQVALLAVGFWPVWGFFAVWCFHTKVHPNWSAVSYASGMILAAVIWDRIWRELSGRTWKVWLWPVIGAAFFAVFLVHDRLPIPWRLEGKVPFTETSFALENPALHLKGWSDLGREIDELRRTRFDDPDNVFLFGDHYDVTSALSFFVPGQQRAFCATTGRRLNQYDLWPGPDYPVGAGAIFVRKGFDKGTLPEVPLLFDKIEGMNYQSTHGGRPARRFTIFLCYGYKGEWPPMVSTEY</sequence>
<evidence type="ECO:0000256" key="7">
    <source>
        <dbReference type="ARBA" id="ARBA00023136"/>
    </source>
</evidence>
<evidence type="ECO:0000259" key="9">
    <source>
        <dbReference type="Pfam" id="PF13231"/>
    </source>
</evidence>
<evidence type="ECO:0000313" key="11">
    <source>
        <dbReference type="Proteomes" id="UP000269883"/>
    </source>
</evidence>
<keyword evidence="2" id="KW-1003">Cell membrane</keyword>
<organism evidence="10 11">
    <name type="scientific">Desulfovibrio ferrophilus</name>
    <dbReference type="NCBI Taxonomy" id="241368"/>
    <lineage>
        <taxon>Bacteria</taxon>
        <taxon>Pseudomonadati</taxon>
        <taxon>Thermodesulfobacteriota</taxon>
        <taxon>Desulfovibrionia</taxon>
        <taxon>Desulfovibrionales</taxon>
        <taxon>Desulfovibrionaceae</taxon>
        <taxon>Desulfovibrio</taxon>
    </lineage>
</organism>
<feature type="transmembrane region" description="Helical" evidence="8">
    <location>
        <begin position="206"/>
        <end position="225"/>
    </location>
</feature>
<dbReference type="KEGG" id="dfl:DFE_0344"/>
<gene>
    <name evidence="10" type="ORF">DFE_0344</name>
</gene>
<evidence type="ECO:0000313" key="10">
    <source>
        <dbReference type="EMBL" id="BBD07070.1"/>
    </source>
</evidence>
<keyword evidence="3 10" id="KW-0328">Glycosyltransferase</keyword>
<dbReference type="InterPro" id="IPR038731">
    <property type="entry name" value="RgtA/B/C-like"/>
</dbReference>
<dbReference type="Proteomes" id="UP000269883">
    <property type="component" value="Chromosome"/>
</dbReference>
<evidence type="ECO:0000256" key="3">
    <source>
        <dbReference type="ARBA" id="ARBA00022676"/>
    </source>
</evidence>
<dbReference type="GO" id="GO:0005886">
    <property type="term" value="C:plasma membrane"/>
    <property type="evidence" value="ECO:0007669"/>
    <property type="project" value="UniProtKB-SubCell"/>
</dbReference>
<dbReference type="InterPro" id="IPR050297">
    <property type="entry name" value="LipidA_mod_glycosyltrf_83"/>
</dbReference>
<comment type="subcellular location">
    <subcellularLocation>
        <location evidence="1">Cell membrane</location>
        <topology evidence="1">Multi-pass membrane protein</topology>
    </subcellularLocation>
</comment>
<feature type="transmembrane region" description="Helical" evidence="8">
    <location>
        <begin position="361"/>
        <end position="379"/>
    </location>
</feature>
<keyword evidence="6 8" id="KW-1133">Transmembrane helix</keyword>
<feature type="transmembrane region" description="Helical" evidence="8">
    <location>
        <begin position="16"/>
        <end position="36"/>
    </location>
</feature>
<evidence type="ECO:0000256" key="1">
    <source>
        <dbReference type="ARBA" id="ARBA00004651"/>
    </source>
</evidence>
<feature type="transmembrane region" description="Helical" evidence="8">
    <location>
        <begin position="265"/>
        <end position="285"/>
    </location>
</feature>
<dbReference type="AlphaFoldDB" id="A0A2Z6AV29"/>
<reference evidence="10 11" key="1">
    <citation type="journal article" date="2018" name="Sci. Adv.">
        <title>Multi-heme cytochromes provide a pathway for survival in energy-limited environments.</title>
        <authorList>
            <person name="Deng X."/>
            <person name="Dohmae N."/>
            <person name="Nealson K.H."/>
            <person name="Hashimoto K."/>
            <person name="Okamoto A."/>
        </authorList>
    </citation>
    <scope>NUCLEOTIDE SEQUENCE [LARGE SCALE GENOMIC DNA]</scope>
    <source>
        <strain evidence="10 11">IS5</strain>
    </source>
</reference>
<proteinExistence type="predicted"/>
<feature type="transmembrane region" description="Helical" evidence="8">
    <location>
        <begin position="332"/>
        <end position="349"/>
    </location>
</feature>
<evidence type="ECO:0000256" key="4">
    <source>
        <dbReference type="ARBA" id="ARBA00022679"/>
    </source>
</evidence>
<feature type="transmembrane region" description="Helical" evidence="8">
    <location>
        <begin position="112"/>
        <end position="131"/>
    </location>
</feature>
<evidence type="ECO:0000256" key="8">
    <source>
        <dbReference type="SAM" id="Phobius"/>
    </source>
</evidence>
<dbReference type="Pfam" id="PF13231">
    <property type="entry name" value="PMT_2"/>
    <property type="match status" value="1"/>
</dbReference>
<dbReference type="GO" id="GO:0016763">
    <property type="term" value="F:pentosyltransferase activity"/>
    <property type="evidence" value="ECO:0007669"/>
    <property type="project" value="TreeGrafter"/>
</dbReference>
<accession>A0A2Z6AV29</accession>
<feature type="transmembrane region" description="Helical" evidence="8">
    <location>
        <begin position="88"/>
        <end position="106"/>
    </location>
</feature>
<keyword evidence="11" id="KW-1185">Reference proteome</keyword>
<keyword evidence="5 8" id="KW-0812">Transmembrane</keyword>